<dbReference type="EMBL" id="AGUE01000011">
    <property type="protein sequence ID" value="EHL03237.1"/>
    <property type="molecule type" value="Genomic_DNA"/>
</dbReference>
<dbReference type="Proteomes" id="UP000005446">
    <property type="component" value="Unassembled WGS sequence"/>
</dbReference>
<protein>
    <submittedName>
        <fullName evidence="1">Uncharacterized protein</fullName>
    </submittedName>
</protein>
<comment type="caution">
    <text evidence="1">The sequence shown here is derived from an EMBL/GenBank/DDBJ whole genome shotgun (WGS) entry which is preliminary data.</text>
</comment>
<sequence length="80" mass="9535">MVFNLPQFHLVQALKSLLHRKLPRRHPRCLASFQKTNLLKLLHAEIKQPLRRRNNSLTMEASNDLSYNICLKRFLILYSH</sequence>
<name>H0EE04_GLAL7</name>
<gene>
    <name evidence="1" type="ORF">M7I_0672</name>
</gene>
<dbReference type="HOGENOM" id="CLU_2589971_0_0_1"/>
<accession>H0EE04</accession>
<organism evidence="1 2">
    <name type="scientific">Glarea lozoyensis (strain ATCC 74030 / MF5533)</name>
    <dbReference type="NCBI Taxonomy" id="1104152"/>
    <lineage>
        <taxon>Eukaryota</taxon>
        <taxon>Fungi</taxon>
        <taxon>Dikarya</taxon>
        <taxon>Ascomycota</taxon>
        <taxon>Pezizomycotina</taxon>
        <taxon>Leotiomycetes</taxon>
        <taxon>Helotiales</taxon>
        <taxon>Helotiaceae</taxon>
        <taxon>Glarea</taxon>
    </lineage>
</organism>
<dbReference type="InParanoid" id="H0EE04"/>
<dbReference type="AlphaFoldDB" id="H0EE04"/>
<reference evidence="1 2" key="1">
    <citation type="journal article" date="2012" name="Eukaryot. Cell">
        <title>Genome sequence of the fungus Glarea lozoyensis: the first genome sequence of a species from the Helotiaceae family.</title>
        <authorList>
            <person name="Youssar L."/>
            <person name="Gruening B.A."/>
            <person name="Erxleben A."/>
            <person name="Guenther S."/>
            <person name="Huettel W."/>
        </authorList>
    </citation>
    <scope>NUCLEOTIDE SEQUENCE [LARGE SCALE GENOMIC DNA]</scope>
    <source>
        <strain evidence="2">ATCC 74030 / MF5533</strain>
    </source>
</reference>
<proteinExistence type="predicted"/>
<evidence type="ECO:0000313" key="1">
    <source>
        <dbReference type="EMBL" id="EHL03237.1"/>
    </source>
</evidence>
<evidence type="ECO:0000313" key="2">
    <source>
        <dbReference type="Proteomes" id="UP000005446"/>
    </source>
</evidence>
<keyword evidence="2" id="KW-1185">Reference proteome</keyword>